<dbReference type="PANTHER" id="PTHR30118">
    <property type="entry name" value="HTH-TYPE TRANSCRIPTIONAL REGULATOR LEUO-RELATED"/>
    <property type="match status" value="1"/>
</dbReference>
<name>A0A432VQ95_9GAMM</name>
<dbReference type="EMBL" id="PIPI01000009">
    <property type="protein sequence ID" value="RUO18362.1"/>
    <property type="molecule type" value="Genomic_DNA"/>
</dbReference>
<dbReference type="InterPro" id="IPR000847">
    <property type="entry name" value="LysR_HTH_N"/>
</dbReference>
<feature type="domain" description="HTH lysR-type" evidence="5">
    <location>
        <begin position="9"/>
        <end position="66"/>
    </location>
</feature>
<comment type="caution">
    <text evidence="6">The sequence shown here is derived from an EMBL/GenBank/DDBJ whole genome shotgun (WGS) entry which is preliminary data.</text>
</comment>
<keyword evidence="2" id="KW-0805">Transcription regulation</keyword>
<dbReference type="OrthoDB" id="6621790at2"/>
<evidence type="ECO:0000313" key="6">
    <source>
        <dbReference type="EMBL" id="RUO18362.1"/>
    </source>
</evidence>
<dbReference type="Gene3D" id="1.10.10.10">
    <property type="entry name" value="Winged helix-like DNA-binding domain superfamily/Winged helix DNA-binding domain"/>
    <property type="match status" value="1"/>
</dbReference>
<reference evidence="6 7" key="1">
    <citation type="journal article" date="2011" name="Front. Microbiol.">
        <title>Genomic signatures of strain selection and enhancement in Bacillus atrophaeus var. globigii, a historical biowarfare simulant.</title>
        <authorList>
            <person name="Gibbons H.S."/>
            <person name="Broomall S.M."/>
            <person name="McNew L.A."/>
            <person name="Daligault H."/>
            <person name="Chapman C."/>
            <person name="Bruce D."/>
            <person name="Karavis M."/>
            <person name="Krepps M."/>
            <person name="McGregor P.A."/>
            <person name="Hong C."/>
            <person name="Park K.H."/>
            <person name="Akmal A."/>
            <person name="Feldman A."/>
            <person name="Lin J.S."/>
            <person name="Chang W.E."/>
            <person name="Higgs B.W."/>
            <person name="Demirev P."/>
            <person name="Lindquist J."/>
            <person name="Liem A."/>
            <person name="Fochler E."/>
            <person name="Read T.D."/>
            <person name="Tapia R."/>
            <person name="Johnson S."/>
            <person name="Bishop-Lilly K.A."/>
            <person name="Detter C."/>
            <person name="Han C."/>
            <person name="Sozhamannan S."/>
            <person name="Rosenzweig C.N."/>
            <person name="Skowronski E.W."/>
        </authorList>
    </citation>
    <scope>NUCLEOTIDE SEQUENCE [LARGE SCALE GENOMIC DNA]</scope>
    <source>
        <strain evidence="6 7">AK5</strain>
    </source>
</reference>
<dbReference type="SUPFAM" id="SSF53850">
    <property type="entry name" value="Periplasmic binding protein-like II"/>
    <property type="match status" value="1"/>
</dbReference>
<dbReference type="GO" id="GO:0003700">
    <property type="term" value="F:DNA-binding transcription factor activity"/>
    <property type="evidence" value="ECO:0007669"/>
    <property type="project" value="InterPro"/>
</dbReference>
<sequence>MRSQKLRNLDLNLLVVLDVLLEEQHVSRAAERLAMSQPAVSRALARLRTMLGDPLLVRTSAGFVLSSRAQLVRQELDVALRDIERVIEPPDFDPATDDSLIRITGLDMEIGLYIPQLIKRIRREAPNMRFEIVRQENDSFPMLENDEVHFSLSGLAPLSAQHSLHRRQIDEMDVVCLMAESHPLAQGNLTMEAYAAQPHGLVSITGHGPGSMEHVLAQHKLTRTVALRLAGFTSVADFLEGSTLIFTLPARIAEKIAIGRKLCIRRLPEPLVAERVKFFIYWHQRYHHDPKIRWIREHFHHVAT</sequence>
<proteinExistence type="inferred from homology"/>
<dbReference type="Pfam" id="PF00126">
    <property type="entry name" value="HTH_1"/>
    <property type="match status" value="1"/>
</dbReference>
<evidence type="ECO:0000256" key="4">
    <source>
        <dbReference type="ARBA" id="ARBA00023163"/>
    </source>
</evidence>
<evidence type="ECO:0000256" key="3">
    <source>
        <dbReference type="ARBA" id="ARBA00023125"/>
    </source>
</evidence>
<accession>A0A432VQ95</accession>
<keyword evidence="4" id="KW-0804">Transcription</keyword>
<dbReference type="Pfam" id="PF03466">
    <property type="entry name" value="LysR_substrate"/>
    <property type="match status" value="1"/>
</dbReference>
<dbReference type="InterPro" id="IPR036390">
    <property type="entry name" value="WH_DNA-bd_sf"/>
</dbReference>
<protein>
    <submittedName>
        <fullName evidence="6">LysR family transcriptional regulator</fullName>
    </submittedName>
</protein>
<dbReference type="InterPro" id="IPR037402">
    <property type="entry name" value="YidZ_PBP2"/>
</dbReference>
<organism evidence="6 7">
    <name type="scientific">Aliidiomarina haloalkalitolerans</name>
    <dbReference type="NCBI Taxonomy" id="859059"/>
    <lineage>
        <taxon>Bacteria</taxon>
        <taxon>Pseudomonadati</taxon>
        <taxon>Pseudomonadota</taxon>
        <taxon>Gammaproteobacteria</taxon>
        <taxon>Alteromonadales</taxon>
        <taxon>Idiomarinaceae</taxon>
        <taxon>Aliidiomarina</taxon>
    </lineage>
</organism>
<dbReference type="PRINTS" id="PR00039">
    <property type="entry name" value="HTHLYSR"/>
</dbReference>
<comment type="similarity">
    <text evidence="1">Belongs to the LysR transcriptional regulatory family.</text>
</comment>
<keyword evidence="3" id="KW-0238">DNA-binding</keyword>
<dbReference type="CDD" id="cd08417">
    <property type="entry name" value="PBP2_Nitroaromatics_like"/>
    <property type="match status" value="1"/>
</dbReference>
<gene>
    <name evidence="6" type="ORF">CWE06_10925</name>
</gene>
<dbReference type="Gene3D" id="3.40.190.10">
    <property type="entry name" value="Periplasmic binding protein-like II"/>
    <property type="match status" value="2"/>
</dbReference>
<dbReference type="InterPro" id="IPR036388">
    <property type="entry name" value="WH-like_DNA-bd_sf"/>
</dbReference>
<dbReference type="InterPro" id="IPR005119">
    <property type="entry name" value="LysR_subst-bd"/>
</dbReference>
<evidence type="ECO:0000259" key="5">
    <source>
        <dbReference type="PROSITE" id="PS50931"/>
    </source>
</evidence>
<dbReference type="Proteomes" id="UP000288212">
    <property type="component" value="Unassembled WGS sequence"/>
</dbReference>
<dbReference type="InterPro" id="IPR050389">
    <property type="entry name" value="LysR-type_TF"/>
</dbReference>
<dbReference type="PROSITE" id="PS50931">
    <property type="entry name" value="HTH_LYSR"/>
    <property type="match status" value="1"/>
</dbReference>
<evidence type="ECO:0000256" key="2">
    <source>
        <dbReference type="ARBA" id="ARBA00023015"/>
    </source>
</evidence>
<evidence type="ECO:0000313" key="7">
    <source>
        <dbReference type="Proteomes" id="UP000288212"/>
    </source>
</evidence>
<keyword evidence="7" id="KW-1185">Reference proteome</keyword>
<dbReference type="PANTHER" id="PTHR30118:SF15">
    <property type="entry name" value="TRANSCRIPTIONAL REGULATORY PROTEIN"/>
    <property type="match status" value="1"/>
</dbReference>
<dbReference type="SUPFAM" id="SSF46785">
    <property type="entry name" value="Winged helix' DNA-binding domain"/>
    <property type="match status" value="1"/>
</dbReference>
<evidence type="ECO:0000256" key="1">
    <source>
        <dbReference type="ARBA" id="ARBA00009437"/>
    </source>
</evidence>
<dbReference type="GO" id="GO:0003677">
    <property type="term" value="F:DNA binding"/>
    <property type="evidence" value="ECO:0007669"/>
    <property type="project" value="UniProtKB-KW"/>
</dbReference>
<dbReference type="AlphaFoldDB" id="A0A432VQ95"/>